<name>A0A3D9GZJ7_9FLAO</name>
<comment type="caution">
    <text evidence="3">The sequence shown here is derived from an EMBL/GenBank/DDBJ whole genome shotgun (WGS) entry which is preliminary data.</text>
</comment>
<dbReference type="PROSITE" id="PS50222">
    <property type="entry name" value="EF_HAND_2"/>
    <property type="match status" value="1"/>
</dbReference>
<dbReference type="PROSITE" id="PS00018">
    <property type="entry name" value="EF_HAND_1"/>
    <property type="match status" value="1"/>
</dbReference>
<dbReference type="AlphaFoldDB" id="A0A3D9GZJ7"/>
<feature type="signal peptide" evidence="1">
    <location>
        <begin position="1"/>
        <end position="25"/>
    </location>
</feature>
<accession>A0A3D9GZJ7</accession>
<dbReference type="Proteomes" id="UP000256980">
    <property type="component" value="Unassembled WGS sequence"/>
</dbReference>
<evidence type="ECO:0000313" key="3">
    <source>
        <dbReference type="EMBL" id="RED42677.1"/>
    </source>
</evidence>
<keyword evidence="1" id="KW-0732">Signal</keyword>
<dbReference type="EMBL" id="QRDV01000008">
    <property type="protein sequence ID" value="RED42677.1"/>
    <property type="molecule type" value="Genomic_DNA"/>
</dbReference>
<proteinExistence type="predicted"/>
<sequence>MKSKTFKTVAIVFGIALFMSTNSYAQSQNRKERKEPPTFSELLKEMDKNEDGKLSKDEIKGPLKEDFSKVDTDEDGFITEEEFKNAPKPERKKRNK</sequence>
<dbReference type="Pfam" id="PF13202">
    <property type="entry name" value="EF-hand_5"/>
    <property type="match status" value="2"/>
</dbReference>
<dbReference type="RefSeq" id="WP_115818321.1">
    <property type="nucleotide sequence ID" value="NZ_QRDV01000008.1"/>
</dbReference>
<dbReference type="InterPro" id="IPR002048">
    <property type="entry name" value="EF_hand_dom"/>
</dbReference>
<feature type="chain" id="PRO_5017726180" evidence="1">
    <location>
        <begin position="26"/>
        <end position="96"/>
    </location>
</feature>
<dbReference type="InterPro" id="IPR011992">
    <property type="entry name" value="EF-hand-dom_pair"/>
</dbReference>
<keyword evidence="4" id="KW-1185">Reference proteome</keyword>
<evidence type="ECO:0000259" key="2">
    <source>
        <dbReference type="PROSITE" id="PS50222"/>
    </source>
</evidence>
<feature type="domain" description="EF-hand" evidence="2">
    <location>
        <begin position="58"/>
        <end position="93"/>
    </location>
</feature>
<reference evidence="3 4" key="1">
    <citation type="submission" date="2018-07" db="EMBL/GenBank/DDBJ databases">
        <title>Genomic Encyclopedia of Type Strains, Phase III (KMG-III): the genomes of soil and plant-associated and newly described type strains.</title>
        <authorList>
            <person name="Whitman W."/>
        </authorList>
    </citation>
    <scope>NUCLEOTIDE SEQUENCE [LARGE SCALE GENOMIC DNA]</scope>
    <source>
        <strain evidence="3 4">CECT 7946</strain>
    </source>
</reference>
<protein>
    <submittedName>
        <fullName evidence="3">EF hand domain-containing protein</fullName>
    </submittedName>
</protein>
<dbReference type="InterPro" id="IPR018247">
    <property type="entry name" value="EF_Hand_1_Ca_BS"/>
</dbReference>
<dbReference type="Gene3D" id="1.10.238.10">
    <property type="entry name" value="EF-hand"/>
    <property type="match status" value="1"/>
</dbReference>
<evidence type="ECO:0000256" key="1">
    <source>
        <dbReference type="SAM" id="SignalP"/>
    </source>
</evidence>
<organism evidence="3 4">
    <name type="scientific">Winogradskyella eximia</name>
    <dbReference type="NCBI Taxonomy" id="262006"/>
    <lineage>
        <taxon>Bacteria</taxon>
        <taxon>Pseudomonadati</taxon>
        <taxon>Bacteroidota</taxon>
        <taxon>Flavobacteriia</taxon>
        <taxon>Flavobacteriales</taxon>
        <taxon>Flavobacteriaceae</taxon>
        <taxon>Winogradskyella</taxon>
    </lineage>
</organism>
<dbReference type="OrthoDB" id="1145220at2"/>
<dbReference type="SUPFAM" id="SSF47473">
    <property type="entry name" value="EF-hand"/>
    <property type="match status" value="1"/>
</dbReference>
<gene>
    <name evidence="3" type="ORF">DFQ10_10884</name>
</gene>
<evidence type="ECO:0000313" key="4">
    <source>
        <dbReference type="Proteomes" id="UP000256980"/>
    </source>
</evidence>
<dbReference type="GO" id="GO:0005509">
    <property type="term" value="F:calcium ion binding"/>
    <property type="evidence" value="ECO:0007669"/>
    <property type="project" value="InterPro"/>
</dbReference>